<organism evidence="6 7">
    <name type="scientific">Candidatus Clostridium eludens</name>
    <dbReference type="NCBI Taxonomy" id="3381663"/>
    <lineage>
        <taxon>Bacteria</taxon>
        <taxon>Bacillati</taxon>
        <taxon>Bacillota</taxon>
        <taxon>Clostridia</taxon>
        <taxon>Eubacteriales</taxon>
        <taxon>Clostridiaceae</taxon>
        <taxon>Clostridium</taxon>
    </lineage>
</organism>
<evidence type="ECO:0000313" key="7">
    <source>
        <dbReference type="Proteomes" id="UP001623660"/>
    </source>
</evidence>
<keyword evidence="7" id="KW-1185">Reference proteome</keyword>
<name>A0ABW8SLQ8_9CLOT</name>
<proteinExistence type="inferred from homology"/>
<dbReference type="PANTHER" id="PTHR41286">
    <property type="entry name" value="HNH NUCLEASE YAJD-RELATED"/>
    <property type="match status" value="1"/>
</dbReference>
<dbReference type="Pfam" id="PF01844">
    <property type="entry name" value="HNH"/>
    <property type="match status" value="1"/>
</dbReference>
<dbReference type="PANTHER" id="PTHR41286:SF1">
    <property type="entry name" value="HNH NUCLEASE YAJD-RELATED"/>
    <property type="match status" value="1"/>
</dbReference>
<evidence type="ECO:0000256" key="4">
    <source>
        <dbReference type="ARBA" id="ARBA00040194"/>
    </source>
</evidence>
<evidence type="ECO:0000256" key="1">
    <source>
        <dbReference type="ARBA" id="ARBA00022722"/>
    </source>
</evidence>
<evidence type="ECO:0000256" key="3">
    <source>
        <dbReference type="ARBA" id="ARBA00038412"/>
    </source>
</evidence>
<keyword evidence="2" id="KW-0378">Hydrolase</keyword>
<evidence type="ECO:0000259" key="5">
    <source>
        <dbReference type="SMART" id="SM00507"/>
    </source>
</evidence>
<dbReference type="Gene3D" id="1.10.30.50">
    <property type="match status" value="1"/>
</dbReference>
<gene>
    <name evidence="6" type="ORF">ACJDU8_15705</name>
</gene>
<evidence type="ECO:0000313" key="6">
    <source>
        <dbReference type="EMBL" id="MFL0196992.1"/>
    </source>
</evidence>
<dbReference type="SMART" id="SM00507">
    <property type="entry name" value="HNHc"/>
    <property type="match status" value="1"/>
</dbReference>
<reference evidence="6 7" key="1">
    <citation type="submission" date="2024-11" db="EMBL/GenBank/DDBJ databases">
        <authorList>
            <person name="Heng Y.C."/>
            <person name="Lim A.C.H."/>
            <person name="Lee J.K.Y."/>
            <person name="Kittelmann S."/>
        </authorList>
    </citation>
    <scope>NUCLEOTIDE SEQUENCE [LARGE SCALE GENOMIC DNA]</scope>
    <source>
        <strain evidence="6 7">WILCCON 0269</strain>
    </source>
</reference>
<dbReference type="RefSeq" id="WP_406793097.1">
    <property type="nucleotide sequence ID" value="NZ_JBJHZX010000024.1"/>
</dbReference>
<keyword evidence="6" id="KW-0255">Endonuclease</keyword>
<protein>
    <recommendedName>
        <fullName evidence="4">Putative HNH nuclease YajD</fullName>
    </recommendedName>
</protein>
<feature type="domain" description="HNH nuclease" evidence="5">
    <location>
        <begin position="30"/>
        <end position="86"/>
    </location>
</feature>
<accession>A0ABW8SLQ8</accession>
<sequence>MNDLELVSWINSLIINNNMHGFYISTEWKHLRIDILKEQNDECQICKSKGLVNEAVTVHHIKHLKKYPQLALTKSNLIAVCKQCHNDLHPEKRKGNKKEKFINEEKW</sequence>
<keyword evidence="1" id="KW-0540">Nuclease</keyword>
<dbReference type="InterPro" id="IPR003615">
    <property type="entry name" value="HNH_nuc"/>
</dbReference>
<dbReference type="GO" id="GO:0004519">
    <property type="term" value="F:endonuclease activity"/>
    <property type="evidence" value="ECO:0007669"/>
    <property type="project" value="UniProtKB-KW"/>
</dbReference>
<evidence type="ECO:0000256" key="2">
    <source>
        <dbReference type="ARBA" id="ARBA00022801"/>
    </source>
</evidence>
<dbReference type="CDD" id="cd00085">
    <property type="entry name" value="HNHc"/>
    <property type="match status" value="1"/>
</dbReference>
<comment type="similarity">
    <text evidence="3">Belongs to the HNH nuclease family.</text>
</comment>
<dbReference type="InterPro" id="IPR002711">
    <property type="entry name" value="HNH"/>
</dbReference>
<comment type="caution">
    <text evidence="6">The sequence shown here is derived from an EMBL/GenBank/DDBJ whole genome shotgun (WGS) entry which is preliminary data.</text>
</comment>
<dbReference type="Proteomes" id="UP001623660">
    <property type="component" value="Unassembled WGS sequence"/>
</dbReference>
<dbReference type="EMBL" id="JBJHZX010000024">
    <property type="protein sequence ID" value="MFL0196992.1"/>
    <property type="molecule type" value="Genomic_DNA"/>
</dbReference>